<protein>
    <submittedName>
        <fullName evidence="1">Uncharacterized protein</fullName>
    </submittedName>
</protein>
<name>A0A812NU99_SYMPI</name>
<accession>A0A812NU99</accession>
<evidence type="ECO:0000313" key="1">
    <source>
        <dbReference type="EMBL" id="CAE7324542.1"/>
    </source>
</evidence>
<proteinExistence type="predicted"/>
<dbReference type="AlphaFoldDB" id="A0A812NU99"/>
<gene>
    <name evidence="1" type="ORF">SPIL2461_LOCUS7506</name>
</gene>
<dbReference type="Gene3D" id="3.40.50.150">
    <property type="entry name" value="Vaccinia Virus protein VP39"/>
    <property type="match status" value="1"/>
</dbReference>
<sequence>MLLRRCYSATRWEAWELRQRLLKEVAGREDEASPEDEVEFVQGDLLEADISEVTHIYLSSLCFEESMLFAAAQKVQQEARNLRGLASLQPLPYLRKVGELMLPMSWTRPRGLGTMAYLYET</sequence>
<reference evidence="1" key="1">
    <citation type="submission" date="2021-02" db="EMBL/GenBank/DDBJ databases">
        <authorList>
            <person name="Dougan E. K."/>
            <person name="Rhodes N."/>
            <person name="Thang M."/>
            <person name="Chan C."/>
        </authorList>
    </citation>
    <scope>NUCLEOTIDE SEQUENCE</scope>
</reference>
<dbReference type="OrthoDB" id="443402at2759"/>
<keyword evidence="2" id="KW-1185">Reference proteome</keyword>
<evidence type="ECO:0000313" key="2">
    <source>
        <dbReference type="Proteomes" id="UP000649617"/>
    </source>
</evidence>
<dbReference type="InterPro" id="IPR029063">
    <property type="entry name" value="SAM-dependent_MTases_sf"/>
</dbReference>
<dbReference type="Proteomes" id="UP000649617">
    <property type="component" value="Unassembled WGS sequence"/>
</dbReference>
<comment type="caution">
    <text evidence="1">The sequence shown here is derived from an EMBL/GenBank/DDBJ whole genome shotgun (WGS) entry which is preliminary data.</text>
</comment>
<organism evidence="1 2">
    <name type="scientific">Symbiodinium pilosum</name>
    <name type="common">Dinoflagellate</name>
    <dbReference type="NCBI Taxonomy" id="2952"/>
    <lineage>
        <taxon>Eukaryota</taxon>
        <taxon>Sar</taxon>
        <taxon>Alveolata</taxon>
        <taxon>Dinophyceae</taxon>
        <taxon>Suessiales</taxon>
        <taxon>Symbiodiniaceae</taxon>
        <taxon>Symbiodinium</taxon>
    </lineage>
</organism>
<dbReference type="EMBL" id="CAJNIZ010011781">
    <property type="protein sequence ID" value="CAE7324542.1"/>
    <property type="molecule type" value="Genomic_DNA"/>
</dbReference>